<dbReference type="RefSeq" id="WP_120763631.1">
    <property type="nucleotide sequence ID" value="NZ_CP032630.1"/>
</dbReference>
<dbReference type="InterPro" id="IPR020846">
    <property type="entry name" value="MFS_dom"/>
</dbReference>
<evidence type="ECO:0000313" key="10">
    <source>
        <dbReference type="Proteomes" id="UP000278886"/>
    </source>
</evidence>
<evidence type="ECO:0000256" key="6">
    <source>
        <dbReference type="ARBA" id="ARBA00023136"/>
    </source>
</evidence>
<dbReference type="GO" id="GO:0022857">
    <property type="term" value="F:transmembrane transporter activity"/>
    <property type="evidence" value="ECO:0007669"/>
    <property type="project" value="InterPro"/>
</dbReference>
<dbReference type="EMBL" id="CP032630">
    <property type="protein sequence ID" value="AYF99262.1"/>
    <property type="molecule type" value="Genomic_DNA"/>
</dbReference>
<keyword evidence="10" id="KW-1185">Reference proteome</keyword>
<feature type="transmembrane region" description="Helical" evidence="7">
    <location>
        <begin position="421"/>
        <end position="440"/>
    </location>
</feature>
<dbReference type="PANTHER" id="PTHR43045:SF1">
    <property type="entry name" value="SHIKIMATE TRANSPORTER"/>
    <property type="match status" value="1"/>
</dbReference>
<feature type="transmembrane region" description="Helical" evidence="7">
    <location>
        <begin position="354"/>
        <end position="376"/>
    </location>
</feature>
<evidence type="ECO:0000256" key="5">
    <source>
        <dbReference type="ARBA" id="ARBA00022989"/>
    </source>
</evidence>
<reference evidence="10" key="1">
    <citation type="submission" date="2018-09" db="EMBL/GenBank/DDBJ databases">
        <title>Genome sequencing of strain 2DFWR-13.</title>
        <authorList>
            <person name="Heo J."/>
            <person name="Kim S.-J."/>
            <person name="Kwon S.-W."/>
        </authorList>
    </citation>
    <scope>NUCLEOTIDE SEQUENCE [LARGE SCALE GENOMIC DNA]</scope>
    <source>
        <strain evidence="10">2DFWR-13</strain>
    </source>
</reference>
<feature type="domain" description="Major facilitator superfamily (MFS) profile" evidence="8">
    <location>
        <begin position="25"/>
        <end position="442"/>
    </location>
</feature>
<protein>
    <submittedName>
        <fullName evidence="9">MFS transporter</fullName>
    </submittedName>
</protein>
<dbReference type="InterPro" id="IPR011701">
    <property type="entry name" value="MFS"/>
</dbReference>
<evidence type="ECO:0000256" key="2">
    <source>
        <dbReference type="ARBA" id="ARBA00022448"/>
    </source>
</evidence>
<dbReference type="OrthoDB" id="8953821at2"/>
<feature type="transmembrane region" description="Helical" evidence="7">
    <location>
        <begin position="128"/>
        <end position="152"/>
    </location>
</feature>
<keyword evidence="4 7" id="KW-0812">Transmembrane</keyword>
<feature type="transmembrane region" description="Helical" evidence="7">
    <location>
        <begin position="62"/>
        <end position="86"/>
    </location>
</feature>
<dbReference type="Pfam" id="PF07690">
    <property type="entry name" value="MFS_1"/>
    <property type="match status" value="1"/>
</dbReference>
<keyword evidence="6 7" id="KW-0472">Membrane</keyword>
<feature type="transmembrane region" description="Helical" evidence="7">
    <location>
        <begin position="98"/>
        <end position="122"/>
    </location>
</feature>
<dbReference type="Proteomes" id="UP000278886">
    <property type="component" value="Chromosome"/>
</dbReference>
<dbReference type="Gene3D" id="1.20.1250.20">
    <property type="entry name" value="MFS general substrate transporter like domains"/>
    <property type="match status" value="2"/>
</dbReference>
<dbReference type="InterPro" id="IPR005829">
    <property type="entry name" value="Sugar_transporter_CS"/>
</dbReference>
<dbReference type="PROSITE" id="PS50850">
    <property type="entry name" value="MFS"/>
    <property type="match status" value="1"/>
</dbReference>
<evidence type="ECO:0000259" key="8">
    <source>
        <dbReference type="PROSITE" id="PS50850"/>
    </source>
</evidence>
<sequence>MTTSNAGAAAAEAPQDSTRRVAARAALAGGVGTFIEHYEYGLYGFIAGIVIGPLFFPSEDPAVGLLASFAALAVGYVARPFGGIVLGAASDRYGRRPVLVFTLLLIGVATAAIGLLPTYAAIGIWAPILLVLMRLIQGFGAGAELAGAITIINESAVRKRKAALSAVAMAAVGLGGISANLLTTLLGSTISPEAFLEWGWRIPFVLGAVLTVVGLMLRRTMHESPEFERVKAERAAGLIPPAKLNPFVAMGRAVKASPRNWISAFLLPSGFNVTGFIVAAYSISYVVGVRQLPLNQALQMSLIAISVGLVALLLFGLLGDRIGTKRVMYISIVGGVLFAFPYVAILAFGDIGMIALGSVVMYIFGWSAGAAAHTVVMPALFKTEYRASGLFSARELQGAVVAGPSALIAAALVVASGGQPWLVGAYIVAGHLVSLIGMLVGRPFLGATELESTPSLRGWNPRD</sequence>
<keyword evidence="2" id="KW-0813">Transport</keyword>
<organism evidence="9 10">
    <name type="scientific">Protaetiibacter intestinalis</name>
    <dbReference type="NCBI Taxonomy" id="2419774"/>
    <lineage>
        <taxon>Bacteria</taxon>
        <taxon>Bacillati</taxon>
        <taxon>Actinomycetota</taxon>
        <taxon>Actinomycetes</taxon>
        <taxon>Micrococcales</taxon>
        <taxon>Microbacteriaceae</taxon>
        <taxon>Protaetiibacter</taxon>
    </lineage>
</organism>
<dbReference type="AlphaFoldDB" id="A0A387B6I1"/>
<keyword evidence="3" id="KW-1003">Cell membrane</keyword>
<feature type="transmembrane region" description="Helical" evidence="7">
    <location>
        <begin position="296"/>
        <end position="315"/>
    </location>
</feature>
<evidence type="ECO:0000256" key="3">
    <source>
        <dbReference type="ARBA" id="ARBA00022475"/>
    </source>
</evidence>
<accession>A0A387B6I1</accession>
<comment type="subcellular location">
    <subcellularLocation>
        <location evidence="1">Cell membrane</location>
        <topology evidence="1">Multi-pass membrane protein</topology>
    </subcellularLocation>
</comment>
<dbReference type="SUPFAM" id="SSF103473">
    <property type="entry name" value="MFS general substrate transporter"/>
    <property type="match status" value="1"/>
</dbReference>
<dbReference type="PROSITE" id="PS00216">
    <property type="entry name" value="SUGAR_TRANSPORT_1"/>
    <property type="match status" value="1"/>
</dbReference>
<evidence type="ECO:0000256" key="7">
    <source>
        <dbReference type="SAM" id="Phobius"/>
    </source>
</evidence>
<feature type="transmembrane region" description="Helical" evidence="7">
    <location>
        <begin position="198"/>
        <end position="217"/>
    </location>
</feature>
<feature type="transmembrane region" description="Helical" evidence="7">
    <location>
        <begin position="327"/>
        <end position="348"/>
    </location>
</feature>
<proteinExistence type="predicted"/>
<evidence type="ECO:0000256" key="1">
    <source>
        <dbReference type="ARBA" id="ARBA00004651"/>
    </source>
</evidence>
<dbReference type="PANTHER" id="PTHR43045">
    <property type="entry name" value="SHIKIMATE TRANSPORTER"/>
    <property type="match status" value="1"/>
</dbReference>
<gene>
    <name evidence="9" type="ORF">D7I47_14030</name>
</gene>
<evidence type="ECO:0000313" key="9">
    <source>
        <dbReference type="EMBL" id="AYF99262.1"/>
    </source>
</evidence>
<name>A0A387B6I1_9MICO</name>
<feature type="transmembrane region" description="Helical" evidence="7">
    <location>
        <begin position="261"/>
        <end position="284"/>
    </location>
</feature>
<dbReference type="GO" id="GO:0005886">
    <property type="term" value="C:plasma membrane"/>
    <property type="evidence" value="ECO:0007669"/>
    <property type="project" value="UniProtKB-SubCell"/>
</dbReference>
<feature type="transmembrane region" description="Helical" evidence="7">
    <location>
        <begin position="396"/>
        <end position="415"/>
    </location>
</feature>
<keyword evidence="5 7" id="KW-1133">Transmembrane helix</keyword>
<dbReference type="PROSITE" id="PS00217">
    <property type="entry name" value="SUGAR_TRANSPORT_2"/>
    <property type="match status" value="1"/>
</dbReference>
<evidence type="ECO:0000256" key="4">
    <source>
        <dbReference type="ARBA" id="ARBA00022692"/>
    </source>
</evidence>
<feature type="transmembrane region" description="Helical" evidence="7">
    <location>
        <begin position="164"/>
        <end position="186"/>
    </location>
</feature>
<dbReference type="InterPro" id="IPR036259">
    <property type="entry name" value="MFS_trans_sf"/>
</dbReference>
<dbReference type="KEGG" id="lyd:D7I47_14030"/>